<dbReference type="AlphaFoldDB" id="A0A3S0IDE2"/>
<dbReference type="InterPro" id="IPR051120">
    <property type="entry name" value="ABC_AA/LPS_Transport"/>
</dbReference>
<organism evidence="5 6">
    <name type="scientific">Azospirillum griseum</name>
    <dbReference type="NCBI Taxonomy" id="2496639"/>
    <lineage>
        <taxon>Bacteria</taxon>
        <taxon>Pseudomonadati</taxon>
        <taxon>Pseudomonadota</taxon>
        <taxon>Alphaproteobacteria</taxon>
        <taxon>Rhodospirillales</taxon>
        <taxon>Azospirillaceae</taxon>
        <taxon>Azospirillum</taxon>
    </lineage>
</organism>
<dbReference type="SUPFAM" id="SSF52540">
    <property type="entry name" value="P-loop containing nucleoside triphosphate hydrolases"/>
    <property type="match status" value="1"/>
</dbReference>
<proteinExistence type="predicted"/>
<keyword evidence="2" id="KW-0547">Nucleotide-binding</keyword>
<sequence length="55" mass="5822">VLMVEHNLSVVAHLSDTITVLRRGEILAEGPYDVVSRNAQVMEAYMGTGGGVGHA</sequence>
<dbReference type="Pfam" id="PF12399">
    <property type="entry name" value="BCA_ABC_TP_C"/>
    <property type="match status" value="1"/>
</dbReference>
<gene>
    <name evidence="5" type="ORF">EJ903_17850</name>
</gene>
<keyword evidence="6" id="KW-1185">Reference proteome</keyword>
<dbReference type="GO" id="GO:0005886">
    <property type="term" value="C:plasma membrane"/>
    <property type="evidence" value="ECO:0007669"/>
    <property type="project" value="TreeGrafter"/>
</dbReference>
<dbReference type="InterPro" id="IPR027417">
    <property type="entry name" value="P-loop_NTPase"/>
</dbReference>
<evidence type="ECO:0000256" key="2">
    <source>
        <dbReference type="ARBA" id="ARBA00022741"/>
    </source>
</evidence>
<protein>
    <submittedName>
        <fullName evidence="5">ABC transporter ATP-binding protein</fullName>
    </submittedName>
</protein>
<feature type="domain" description="Branched-chain amino acid ATP-binding cassette transporter C-terminal" evidence="4">
    <location>
        <begin position="25"/>
        <end position="49"/>
    </location>
</feature>
<evidence type="ECO:0000259" key="4">
    <source>
        <dbReference type="Pfam" id="PF12399"/>
    </source>
</evidence>
<dbReference type="InterPro" id="IPR032823">
    <property type="entry name" value="BCA_ABC_TP_C"/>
</dbReference>
<dbReference type="Gene3D" id="3.40.50.300">
    <property type="entry name" value="P-loop containing nucleotide triphosphate hydrolases"/>
    <property type="match status" value="1"/>
</dbReference>
<keyword evidence="1" id="KW-0813">Transport</keyword>
<evidence type="ECO:0000256" key="1">
    <source>
        <dbReference type="ARBA" id="ARBA00022448"/>
    </source>
</evidence>
<name>A0A3S0IDE2_9PROT</name>
<dbReference type="PANTHER" id="PTHR45772">
    <property type="entry name" value="CONSERVED COMPONENT OF ABC TRANSPORTER FOR NATURAL AMINO ACIDS-RELATED"/>
    <property type="match status" value="1"/>
</dbReference>
<accession>A0A3S0IDE2</accession>
<feature type="non-terminal residue" evidence="5">
    <location>
        <position position="1"/>
    </location>
</feature>
<keyword evidence="3 5" id="KW-0067">ATP-binding</keyword>
<dbReference type="Proteomes" id="UP000277007">
    <property type="component" value="Unassembled WGS sequence"/>
</dbReference>
<dbReference type="GO" id="GO:0005524">
    <property type="term" value="F:ATP binding"/>
    <property type="evidence" value="ECO:0007669"/>
    <property type="project" value="UniProtKB-KW"/>
</dbReference>
<evidence type="ECO:0000313" key="6">
    <source>
        <dbReference type="Proteomes" id="UP000277007"/>
    </source>
</evidence>
<comment type="caution">
    <text evidence="5">The sequence shown here is derived from an EMBL/GenBank/DDBJ whole genome shotgun (WGS) entry which is preliminary data.</text>
</comment>
<dbReference type="PANTHER" id="PTHR45772:SF3">
    <property type="entry name" value="ABC TRANSPORTER ATP-BINDING PROTEIN"/>
    <property type="match status" value="1"/>
</dbReference>
<evidence type="ECO:0000313" key="5">
    <source>
        <dbReference type="EMBL" id="RTR17664.1"/>
    </source>
</evidence>
<dbReference type="EMBL" id="RXMA01000018">
    <property type="protein sequence ID" value="RTR17664.1"/>
    <property type="molecule type" value="Genomic_DNA"/>
</dbReference>
<reference evidence="5 6" key="1">
    <citation type="submission" date="2018-12" db="EMBL/GenBank/DDBJ databases">
        <authorList>
            <person name="Yang Y."/>
        </authorList>
    </citation>
    <scope>NUCLEOTIDE SEQUENCE [LARGE SCALE GENOMIC DNA]</scope>
    <source>
        <strain evidence="5 6">L-25-5w-1</strain>
    </source>
</reference>
<evidence type="ECO:0000256" key="3">
    <source>
        <dbReference type="ARBA" id="ARBA00022840"/>
    </source>
</evidence>